<dbReference type="CDD" id="cd17709">
    <property type="entry name" value="BRCT_pescadillo_like"/>
    <property type="match status" value="1"/>
</dbReference>
<reference evidence="7 8" key="1">
    <citation type="journal article" date="2024" name="Nat. Commun.">
        <title>Phylogenomics reveals the evolutionary origins of lichenization in chlorophyte algae.</title>
        <authorList>
            <person name="Puginier C."/>
            <person name="Libourel C."/>
            <person name="Otte J."/>
            <person name="Skaloud P."/>
            <person name="Haon M."/>
            <person name="Grisel S."/>
            <person name="Petersen M."/>
            <person name="Berrin J.G."/>
            <person name="Delaux P.M."/>
            <person name="Dal Grande F."/>
            <person name="Keller J."/>
        </authorList>
    </citation>
    <scope>NUCLEOTIDE SEQUENCE [LARGE SCALE GENOMIC DNA]</scope>
    <source>
        <strain evidence="7 8">SAG 2043</strain>
    </source>
</reference>
<feature type="region of interest" description="Disordered" evidence="5">
    <location>
        <begin position="325"/>
        <end position="348"/>
    </location>
</feature>
<keyword evidence="1 4" id="KW-0690">Ribosome biogenesis</keyword>
<dbReference type="PROSITE" id="PS50172">
    <property type="entry name" value="BRCT"/>
    <property type="match status" value="1"/>
</dbReference>
<proteinExistence type="inferred from homology"/>
<dbReference type="InterPro" id="IPR036420">
    <property type="entry name" value="BRCT_dom_sf"/>
</dbReference>
<feature type="compositionally biased region" description="Acidic residues" evidence="5">
    <location>
        <begin position="546"/>
        <end position="562"/>
    </location>
</feature>
<evidence type="ECO:0000256" key="2">
    <source>
        <dbReference type="ARBA" id="ARBA00022552"/>
    </source>
</evidence>
<keyword evidence="4" id="KW-0175">Coiled coil</keyword>
<dbReference type="HAMAP" id="MF_03028">
    <property type="entry name" value="Pescadillo"/>
    <property type="match status" value="1"/>
</dbReference>
<comment type="function">
    <text evidence="4">Required for maturation of ribosomal RNAs and formation of the large ribosomal subunit.</text>
</comment>
<dbReference type="EMBL" id="JALJOR010000010">
    <property type="protein sequence ID" value="KAK9810032.1"/>
    <property type="molecule type" value="Genomic_DNA"/>
</dbReference>
<dbReference type="PANTHER" id="PTHR12221">
    <property type="entry name" value="PESCADILLO - RELATED"/>
    <property type="match status" value="1"/>
</dbReference>
<dbReference type="SUPFAM" id="SSF52113">
    <property type="entry name" value="BRCT domain"/>
    <property type="match status" value="1"/>
</dbReference>
<dbReference type="GO" id="GO:0000463">
    <property type="term" value="P:maturation of LSU-rRNA from tricistronic rRNA transcript (SSU-rRNA, 5.8S rRNA, LSU-rRNA)"/>
    <property type="evidence" value="ECO:0007669"/>
    <property type="project" value="UniProtKB-UniRule"/>
</dbReference>
<sequence>MGQKRKRGQAGNAVQYITRNQALKKLQLKLSEFRRLCILKGIHPREPKKKTQGANKTYYHLKDINYLAHEPLLVKFRDAYAYEKKIRKAKAKKNRDLAERLLARKPKHRIDHLVKERYPSFVDALRDLDDPLTMVHLFATLPAEKALSIPAKMVHASRRLAMEFQAYVVRTNALRKVFVSVKGFYYQAELMGQAVTWLVPHNLAQMLPTDVDYRVMLTFLEFYQTMLQFVNFKLYHMLGLKYPPVMDARLEQAAAGLAAIMQDLAKPAIQAGAAEPASGAANPDAAKRLKTLPQKLKELQQAEVSGAEPMEAGNDADVAGGLAEDDEAEAAAEDSENEELGDIDSGPTSVAGGAVGVNVDNDAEVCEKLFAGLVFFLGREVPREQLLFVIRAFGGTAAWDGEGSPLSENDESITHQVVDRPTQGHRFLSREYVQPQWVFDSANFRVLVKPELYAPGTAPPPHLSPFTGPDEDDYVPDYLQELRKLQEAAKAARLRSQGLEQDRFVGEEDEVAAGAGPADADVDSVEAAEKQYAAELTRELQAANADEAEQTSDEDNEGEDEQQLIVPKAAAKTDEAAEEEAAMKNILMPRKTKKLYDSIQKTRSAKRARVEKLQQKKQALASARKKQ</sequence>
<comment type="caution">
    <text evidence="7">The sequence shown here is derived from an EMBL/GenBank/DDBJ whole genome shotgun (WGS) entry which is preliminary data.</text>
</comment>
<dbReference type="GO" id="GO:0043021">
    <property type="term" value="F:ribonucleoprotein complex binding"/>
    <property type="evidence" value="ECO:0007669"/>
    <property type="project" value="UniProtKB-UniRule"/>
</dbReference>
<dbReference type="InterPro" id="IPR001357">
    <property type="entry name" value="BRCT_dom"/>
</dbReference>
<evidence type="ECO:0000256" key="4">
    <source>
        <dbReference type="HAMAP-Rule" id="MF_03028"/>
    </source>
</evidence>
<evidence type="ECO:0000259" key="6">
    <source>
        <dbReference type="PROSITE" id="PS50172"/>
    </source>
</evidence>
<dbReference type="GO" id="GO:0003723">
    <property type="term" value="F:RNA binding"/>
    <property type="evidence" value="ECO:0007669"/>
    <property type="project" value="TreeGrafter"/>
</dbReference>
<keyword evidence="3 4" id="KW-0539">Nucleus</keyword>
<feature type="region of interest" description="Disordered" evidence="5">
    <location>
        <begin position="543"/>
        <end position="627"/>
    </location>
</feature>
<dbReference type="GO" id="GO:0030687">
    <property type="term" value="C:preribosome, large subunit precursor"/>
    <property type="evidence" value="ECO:0007669"/>
    <property type="project" value="UniProtKB-UniRule"/>
</dbReference>
<feature type="coiled-coil region" evidence="4">
    <location>
        <begin position="475"/>
        <end position="502"/>
    </location>
</feature>
<dbReference type="GO" id="GO:0070545">
    <property type="term" value="C:PeBoW complex"/>
    <property type="evidence" value="ECO:0007669"/>
    <property type="project" value="TreeGrafter"/>
</dbReference>
<protein>
    <recommendedName>
        <fullName evidence="4">Pescadillo homolog</fullName>
    </recommendedName>
</protein>
<dbReference type="Pfam" id="PF06732">
    <property type="entry name" value="Pescadillo_N"/>
    <property type="match status" value="1"/>
</dbReference>
<dbReference type="SMART" id="SM00292">
    <property type="entry name" value="BRCT"/>
    <property type="match status" value="1"/>
</dbReference>
<keyword evidence="2 4" id="KW-0698">rRNA processing</keyword>
<feature type="domain" description="BRCT" evidence="6">
    <location>
        <begin position="365"/>
        <end position="455"/>
    </location>
</feature>
<name>A0AAW1PMG7_9CHLO</name>
<accession>A0AAW1PMG7</accession>
<dbReference type="GO" id="GO:0005654">
    <property type="term" value="C:nucleoplasm"/>
    <property type="evidence" value="ECO:0007669"/>
    <property type="project" value="UniProtKB-SubCell"/>
</dbReference>
<comment type="similarity">
    <text evidence="4">Belongs to the pescadillo family.</text>
</comment>
<evidence type="ECO:0000256" key="1">
    <source>
        <dbReference type="ARBA" id="ARBA00022517"/>
    </source>
</evidence>
<dbReference type="InterPro" id="IPR010613">
    <property type="entry name" value="PES"/>
</dbReference>
<dbReference type="Proteomes" id="UP001489004">
    <property type="component" value="Unassembled WGS sequence"/>
</dbReference>
<keyword evidence="8" id="KW-1185">Reference proteome</keyword>
<evidence type="ECO:0000256" key="3">
    <source>
        <dbReference type="ARBA" id="ARBA00023242"/>
    </source>
</evidence>
<comment type="subcellular location">
    <subcellularLocation>
        <location evidence="4">Nucleus</location>
        <location evidence="4">Nucleolus</location>
    </subcellularLocation>
    <subcellularLocation>
        <location evidence="4">Nucleus</location>
        <location evidence="4">Nucleoplasm</location>
    </subcellularLocation>
</comment>
<dbReference type="Gene3D" id="3.40.50.10190">
    <property type="entry name" value="BRCT domain"/>
    <property type="match status" value="1"/>
</dbReference>
<dbReference type="AlphaFoldDB" id="A0AAW1PMG7"/>
<organism evidence="7 8">
    <name type="scientific">[Myrmecia] bisecta</name>
    <dbReference type="NCBI Taxonomy" id="41462"/>
    <lineage>
        <taxon>Eukaryota</taxon>
        <taxon>Viridiplantae</taxon>
        <taxon>Chlorophyta</taxon>
        <taxon>core chlorophytes</taxon>
        <taxon>Trebouxiophyceae</taxon>
        <taxon>Trebouxiales</taxon>
        <taxon>Trebouxiaceae</taxon>
        <taxon>Myrmecia</taxon>
    </lineage>
</organism>
<feature type="compositionally biased region" description="Acidic residues" evidence="5">
    <location>
        <begin position="325"/>
        <end position="342"/>
    </location>
</feature>
<evidence type="ECO:0000313" key="7">
    <source>
        <dbReference type="EMBL" id="KAK9810032.1"/>
    </source>
</evidence>
<evidence type="ECO:0000313" key="8">
    <source>
        <dbReference type="Proteomes" id="UP001489004"/>
    </source>
</evidence>
<evidence type="ECO:0000256" key="5">
    <source>
        <dbReference type="SAM" id="MobiDB-lite"/>
    </source>
</evidence>
<dbReference type="PANTHER" id="PTHR12221:SF6">
    <property type="entry name" value="PESCADILLO HOMOLOG"/>
    <property type="match status" value="1"/>
</dbReference>
<dbReference type="FunFam" id="3.40.50.10190:FF:000002">
    <property type="entry name" value="Pescadillo homolog"/>
    <property type="match status" value="1"/>
</dbReference>
<gene>
    <name evidence="7" type="ORF">WJX72_003708</name>
</gene>
<dbReference type="GO" id="GO:0000466">
    <property type="term" value="P:maturation of 5.8S rRNA from tricistronic rRNA transcript (SSU-rRNA, 5.8S rRNA, LSU-rRNA)"/>
    <property type="evidence" value="ECO:0007669"/>
    <property type="project" value="UniProtKB-UniRule"/>
</dbReference>